<evidence type="ECO:0000256" key="2">
    <source>
        <dbReference type="ARBA" id="ARBA00004604"/>
    </source>
</evidence>
<evidence type="ECO:0000256" key="8">
    <source>
        <dbReference type="ARBA" id="ARBA00023274"/>
    </source>
</evidence>
<name>A0A6G1SFI2_9ACAR</name>
<accession>A0A6G1SFI2</accession>
<evidence type="ECO:0000256" key="5">
    <source>
        <dbReference type="ARBA" id="ARBA00022884"/>
    </source>
</evidence>
<keyword evidence="5" id="KW-0694">RNA-binding</keyword>
<evidence type="ECO:0000313" key="11">
    <source>
        <dbReference type="EMBL" id="MDE48981.1"/>
    </source>
</evidence>
<dbReference type="PANTHER" id="PTHR12860:SF0">
    <property type="entry name" value="SIGNAL RECOGNITION PARTICLE SUBUNIT SRP68"/>
    <property type="match status" value="1"/>
</dbReference>
<evidence type="ECO:0000256" key="6">
    <source>
        <dbReference type="ARBA" id="ARBA00023135"/>
    </source>
</evidence>
<feature type="region of interest" description="Disordered" evidence="10">
    <location>
        <begin position="255"/>
        <end position="342"/>
    </location>
</feature>
<keyword evidence="8" id="KW-0687">Ribonucleoprotein</keyword>
<dbReference type="EMBL" id="GGYP01004210">
    <property type="protein sequence ID" value="MDE48981.1"/>
    <property type="molecule type" value="Transcribed_RNA"/>
</dbReference>
<evidence type="ECO:0000256" key="3">
    <source>
        <dbReference type="ARBA" id="ARBA00009352"/>
    </source>
</evidence>
<reference evidence="11" key="1">
    <citation type="submission" date="2018-10" db="EMBL/GenBank/DDBJ databases">
        <title>Transcriptome assembly of Aceria tosichella (Wheat curl mite) Type 2.</title>
        <authorList>
            <person name="Scully E.D."/>
            <person name="Geib S.M."/>
            <person name="Palmer N.A."/>
            <person name="Gupta A.K."/>
            <person name="Sarath G."/>
            <person name="Tatineni S."/>
        </authorList>
    </citation>
    <scope>NUCLEOTIDE SEQUENCE</scope>
    <source>
        <strain evidence="11">LincolnNE</strain>
    </source>
</reference>
<comment type="subcellular location">
    <subcellularLocation>
        <location evidence="1">Cytoplasm</location>
    </subcellularLocation>
    <subcellularLocation>
        <location evidence="2">Nucleus</location>
        <location evidence="2">Nucleolus</location>
    </subcellularLocation>
</comment>
<organism evidence="11">
    <name type="scientific">Aceria tosichella</name>
    <name type="common">wheat curl mite</name>
    <dbReference type="NCBI Taxonomy" id="561515"/>
    <lineage>
        <taxon>Eukaryota</taxon>
        <taxon>Metazoa</taxon>
        <taxon>Ecdysozoa</taxon>
        <taxon>Arthropoda</taxon>
        <taxon>Chelicerata</taxon>
        <taxon>Arachnida</taxon>
        <taxon>Acari</taxon>
        <taxon>Acariformes</taxon>
        <taxon>Trombidiformes</taxon>
        <taxon>Prostigmata</taxon>
        <taxon>Eupodina</taxon>
        <taxon>Eriophyoidea</taxon>
        <taxon>Eriophyidae</taxon>
        <taxon>Eriophyinae</taxon>
        <taxon>Aceriini</taxon>
        <taxon>Aceria</taxon>
    </lineage>
</organism>
<dbReference type="InterPro" id="IPR026258">
    <property type="entry name" value="SRP68"/>
</dbReference>
<evidence type="ECO:0000256" key="7">
    <source>
        <dbReference type="ARBA" id="ARBA00023242"/>
    </source>
</evidence>
<dbReference type="InterPro" id="IPR038253">
    <property type="entry name" value="SRP68_N_sf"/>
</dbReference>
<feature type="compositionally biased region" description="Acidic residues" evidence="10">
    <location>
        <begin position="283"/>
        <end position="317"/>
    </location>
</feature>
<dbReference type="AlphaFoldDB" id="A0A6G1SFI2"/>
<keyword evidence="4" id="KW-0963">Cytoplasm</keyword>
<evidence type="ECO:0000256" key="1">
    <source>
        <dbReference type="ARBA" id="ARBA00004496"/>
    </source>
</evidence>
<dbReference type="GO" id="GO:0005730">
    <property type="term" value="C:nucleolus"/>
    <property type="evidence" value="ECO:0007669"/>
    <property type="project" value="UniProtKB-SubCell"/>
</dbReference>
<protein>
    <recommendedName>
        <fullName evidence="9">Signal recognition particle subunit SRP68</fullName>
    </recommendedName>
</protein>
<evidence type="ECO:0000256" key="9">
    <source>
        <dbReference type="ARBA" id="ARBA00029498"/>
    </source>
</evidence>
<comment type="similarity">
    <text evidence="3">Belongs to the SRP68 family.</text>
</comment>
<dbReference type="GO" id="GO:0030942">
    <property type="term" value="F:endoplasmic reticulum signal peptide binding"/>
    <property type="evidence" value="ECO:0007669"/>
    <property type="project" value="InterPro"/>
</dbReference>
<dbReference type="Gene3D" id="1.10.3450.40">
    <property type="entry name" value="Signal recognition particle, SRP68 subunit, RNA-binding domain"/>
    <property type="match status" value="1"/>
</dbReference>
<gene>
    <name evidence="11" type="primary">SRP68</name>
    <name evidence="11" type="ORF">g.17307</name>
</gene>
<keyword evidence="6" id="KW-0733">Signal recognition particle</keyword>
<dbReference type="GO" id="GO:0006614">
    <property type="term" value="P:SRP-dependent cotranslational protein targeting to membrane"/>
    <property type="evidence" value="ECO:0007669"/>
    <property type="project" value="InterPro"/>
</dbReference>
<evidence type="ECO:0000256" key="10">
    <source>
        <dbReference type="SAM" id="MobiDB-lite"/>
    </source>
</evidence>
<dbReference type="GO" id="GO:0008312">
    <property type="term" value="F:7S RNA binding"/>
    <property type="evidence" value="ECO:0007669"/>
    <property type="project" value="InterPro"/>
</dbReference>
<dbReference type="GO" id="GO:0005047">
    <property type="term" value="F:signal recognition particle binding"/>
    <property type="evidence" value="ECO:0007669"/>
    <property type="project" value="InterPro"/>
</dbReference>
<sequence length="342" mass="39399">MSTAEEAMDVTPTLDVNLPVYEYVRDAQLQHGLKYDDHRQYRSYCSRRIHRIRRSLNVHQGIAPSAKARHQRGRKLMAITNVMVLEAGQKVQEYAERMLVIPLFLAERAWSYSMQLKQEITECPRKRFHLVRRLEKADQHANRFEKLCHDPESPCTERTKKEATAYAAYMRGLYKMEREDWAGAKEAFYNCLVLYTALSLSVTKESVLEQYRLRIDELKASLRYCTFTLGEKPKEYKLKLPTTLQFHDIAFRHAKQVQEQESKSAQATPASPKKATETVTVTGDDDEDDEFEETQEAMADEESGQDGETEESDDDDDNNKQQQQSRGGVTGLVKGWLGGAWS</sequence>
<keyword evidence="7" id="KW-0539">Nucleus</keyword>
<dbReference type="GO" id="GO:0005786">
    <property type="term" value="C:signal recognition particle, endoplasmic reticulum targeting"/>
    <property type="evidence" value="ECO:0007669"/>
    <property type="project" value="UniProtKB-KW"/>
</dbReference>
<dbReference type="Pfam" id="PF16969">
    <property type="entry name" value="SRP68"/>
    <property type="match status" value="1"/>
</dbReference>
<evidence type="ECO:0000256" key="4">
    <source>
        <dbReference type="ARBA" id="ARBA00022490"/>
    </source>
</evidence>
<proteinExistence type="inferred from homology"/>
<dbReference type="PANTHER" id="PTHR12860">
    <property type="entry name" value="SIGNAL RECOGNITION PARTICLE 68 KDA PROTEIN"/>
    <property type="match status" value="1"/>
</dbReference>